<feature type="transmembrane region" description="Helical" evidence="1">
    <location>
        <begin position="681"/>
        <end position="702"/>
    </location>
</feature>
<keyword evidence="1" id="KW-0812">Transmembrane</keyword>
<keyword evidence="1" id="KW-0472">Membrane</keyword>
<evidence type="ECO:0000256" key="1">
    <source>
        <dbReference type="SAM" id="Phobius"/>
    </source>
</evidence>
<protein>
    <submittedName>
        <fullName evidence="2">Uncharacterized protein</fullName>
    </submittedName>
</protein>
<feature type="transmembrane region" description="Helical" evidence="1">
    <location>
        <begin position="113"/>
        <end position="130"/>
    </location>
</feature>
<dbReference type="Proteomes" id="UP000829685">
    <property type="component" value="Unassembled WGS sequence"/>
</dbReference>
<organism evidence="2 3">
    <name type="scientific">Neoarthrinium moseri</name>
    <dbReference type="NCBI Taxonomy" id="1658444"/>
    <lineage>
        <taxon>Eukaryota</taxon>
        <taxon>Fungi</taxon>
        <taxon>Dikarya</taxon>
        <taxon>Ascomycota</taxon>
        <taxon>Pezizomycotina</taxon>
        <taxon>Sordariomycetes</taxon>
        <taxon>Xylariomycetidae</taxon>
        <taxon>Amphisphaeriales</taxon>
        <taxon>Apiosporaceae</taxon>
        <taxon>Neoarthrinium</taxon>
    </lineage>
</organism>
<proteinExistence type="predicted"/>
<name>A0A9Q0AHA7_9PEZI</name>
<comment type="caution">
    <text evidence="2">The sequence shown here is derived from an EMBL/GenBank/DDBJ whole genome shotgun (WGS) entry which is preliminary data.</text>
</comment>
<dbReference type="AlphaFoldDB" id="A0A9Q0AHA7"/>
<keyword evidence="3" id="KW-1185">Reference proteome</keyword>
<evidence type="ECO:0000313" key="3">
    <source>
        <dbReference type="Proteomes" id="UP000829685"/>
    </source>
</evidence>
<keyword evidence="1" id="KW-1133">Transmembrane helix</keyword>
<sequence length="786" mass="87738">MSKGTNITMAESGGTYQQLFDNSDDQKNPGQFYRQNSLFRDEKNKAVVTRGPNILTYWIHILALGCTAAVLQLSFRQVYWADENNWGNYDTNKWSLGFDQEEVANALQFPAKLHEIFIVCSLSAIIFSIVRRRLIGTRGIPFGFLMGGYQAGSTEYLFSKSFWAPLRHSFMNKKKGAIAVGFAIGLGIVYANVVGPSSAVLIVPSLSWWEVRDPYNGQHYPAYIDGDMRGLYPQNLDASLAREYDRRCSTSDMTSSCPGSGNPDLVDYATAYANENIAPNITLTQLYGRASRVLTATKNPIEGKNTSISIASTLHSDITEMTGLFWHYVRSNSDGLIHKISRPQLTPNERFIVRSPVVQVQCKGFRWHDAIPKKVEPAFPTDLFAGLAQSDDKSGIPVPPQYWNYTRQFYDRTNFTWVNLKDVSWNGKTVSASIGALASVPYRRRFQLDSGKDVSIQETLLIPCVLDARWTATDIIYDPTEDDTIVANTTNPTSFFGAIHDIDVRNKYGIGSMILVDTAWADLLNVPNTTAHTKSGEVLQVGAMEAIMMQFVVNKTTDLYDFKTNDTKLSNYRSFRPPVWDPSSNYVDNTTETIAAIISLAMADGLSRVSYGSRGYAMALDDRDPANLTMVDLLKQAGSQNIGPEANFTQEAIERNNYVSLTFAVRRYGWGYGYNTKTAKFAISVLMIHGVVASCYIIYGLFHWLFNQWSSSSWGDVGELFALAMLSSEPRALRGAGAGIDEWDTWKLDVMVRVKGDERVELVFGDRNGGAAAGNEGRVRHMEKYR</sequence>
<evidence type="ECO:0000313" key="2">
    <source>
        <dbReference type="EMBL" id="KAI1856216.1"/>
    </source>
</evidence>
<feature type="transmembrane region" description="Helical" evidence="1">
    <location>
        <begin position="54"/>
        <end position="75"/>
    </location>
</feature>
<gene>
    <name evidence="2" type="ORF">JX265_011728</name>
</gene>
<reference evidence="2" key="1">
    <citation type="submission" date="2021-03" db="EMBL/GenBank/DDBJ databases">
        <title>Revisited historic fungal species revealed as producer of novel bioactive compounds through whole genome sequencing and comparative genomics.</title>
        <authorList>
            <person name="Vignolle G.A."/>
            <person name="Hochenegger N."/>
            <person name="Mach R.L."/>
            <person name="Mach-Aigner A.R."/>
            <person name="Javad Rahimi M."/>
            <person name="Salim K.A."/>
            <person name="Chan C.M."/>
            <person name="Lim L.B.L."/>
            <person name="Cai F."/>
            <person name="Druzhinina I.S."/>
            <person name="U'Ren J.M."/>
            <person name="Derntl C."/>
        </authorList>
    </citation>
    <scope>NUCLEOTIDE SEQUENCE</scope>
    <source>
        <strain evidence="2">TUCIM 5799</strain>
    </source>
</reference>
<feature type="transmembrane region" description="Helical" evidence="1">
    <location>
        <begin position="176"/>
        <end position="195"/>
    </location>
</feature>
<dbReference type="EMBL" id="JAFIMR010000045">
    <property type="protein sequence ID" value="KAI1856216.1"/>
    <property type="molecule type" value="Genomic_DNA"/>
</dbReference>
<accession>A0A9Q0AHA7</accession>